<gene>
    <name evidence="1" type="ORF">V3I05_03235</name>
</gene>
<organism evidence="1 2">
    <name type="scientific">Helicobacter mastomyrinus</name>
    <dbReference type="NCBI Taxonomy" id="287948"/>
    <lineage>
        <taxon>Bacteria</taxon>
        <taxon>Pseudomonadati</taxon>
        <taxon>Campylobacterota</taxon>
        <taxon>Epsilonproteobacteria</taxon>
        <taxon>Campylobacterales</taxon>
        <taxon>Helicobacteraceae</taxon>
        <taxon>Helicobacter</taxon>
    </lineage>
</organism>
<accession>A0ABZ3F9B5</accession>
<dbReference type="Proteomes" id="UP001434737">
    <property type="component" value="Chromosome"/>
</dbReference>
<dbReference type="RefSeq" id="WP_295701271.1">
    <property type="nucleotide sequence ID" value="NZ_CP145316.1"/>
</dbReference>
<proteinExistence type="predicted"/>
<protein>
    <submittedName>
        <fullName evidence="1">Uncharacterized protein</fullName>
    </submittedName>
</protein>
<evidence type="ECO:0000313" key="2">
    <source>
        <dbReference type="Proteomes" id="UP001434737"/>
    </source>
</evidence>
<sequence length="45" mass="5018">MNSTAYKLVRFIVLVAFVVSLSGNIAQYYSYKDAVESLEILSQGE</sequence>
<evidence type="ECO:0000313" key="1">
    <source>
        <dbReference type="EMBL" id="XAM18707.1"/>
    </source>
</evidence>
<dbReference type="EMBL" id="CP145316">
    <property type="protein sequence ID" value="XAM18707.1"/>
    <property type="molecule type" value="Genomic_DNA"/>
</dbReference>
<reference evidence="1 2" key="1">
    <citation type="submission" date="2024-02" db="EMBL/GenBank/DDBJ databases">
        <title>Genome and pathogenicity analysis of Helicobacter mastomyrinus isolated from mice.</title>
        <authorList>
            <person name="Zhu L."/>
        </authorList>
    </citation>
    <scope>NUCLEOTIDE SEQUENCE [LARGE SCALE GENOMIC DNA]</scope>
    <source>
        <strain evidence="1 2">Hm-17</strain>
    </source>
</reference>
<name>A0ABZ3F9B5_9HELI</name>
<keyword evidence="2" id="KW-1185">Reference proteome</keyword>